<comment type="similarity">
    <text evidence="1">Belongs to the STEEP1 family.</text>
</comment>
<gene>
    <name evidence="5" type="primary">107371034</name>
</gene>
<dbReference type="PANTHER" id="PTHR46355:SF1">
    <property type="entry name" value="STING ER EXIT PROTEIN"/>
    <property type="match status" value="1"/>
</dbReference>
<dbReference type="STRING" id="32264.T1JVT5"/>
<accession>T1JVT5</accession>
<dbReference type="OMA" id="QQYRKNC"/>
<dbReference type="HOGENOM" id="CLU_099571_1_0_1"/>
<keyword evidence="6" id="KW-1185">Reference proteome</keyword>
<evidence type="ECO:0000313" key="6">
    <source>
        <dbReference type="Proteomes" id="UP000015104"/>
    </source>
</evidence>
<dbReference type="EMBL" id="CAEY01000797">
    <property type="status" value="NOT_ANNOTATED_CDS"/>
    <property type="molecule type" value="Genomic_DNA"/>
</dbReference>
<dbReference type="KEGG" id="tut:107371034"/>
<evidence type="ECO:0000256" key="2">
    <source>
        <dbReference type="ARBA" id="ARBA00024237"/>
    </source>
</evidence>
<evidence type="ECO:0000313" key="5">
    <source>
        <dbReference type="EnsemblMetazoa" id="tetur02g05740.1"/>
    </source>
</evidence>
<organism evidence="5 6">
    <name type="scientific">Tetranychus urticae</name>
    <name type="common">Two-spotted spider mite</name>
    <dbReference type="NCBI Taxonomy" id="32264"/>
    <lineage>
        <taxon>Eukaryota</taxon>
        <taxon>Metazoa</taxon>
        <taxon>Ecdysozoa</taxon>
        <taxon>Arthropoda</taxon>
        <taxon>Chelicerata</taxon>
        <taxon>Arachnida</taxon>
        <taxon>Acari</taxon>
        <taxon>Acariformes</taxon>
        <taxon>Trombidiformes</taxon>
        <taxon>Prostigmata</taxon>
        <taxon>Eleutherengona</taxon>
        <taxon>Raphignathae</taxon>
        <taxon>Tetranychoidea</taxon>
        <taxon>Tetranychidae</taxon>
        <taxon>Tetranychus</taxon>
    </lineage>
</organism>
<reference evidence="6" key="1">
    <citation type="submission" date="2011-08" db="EMBL/GenBank/DDBJ databases">
        <authorList>
            <person name="Rombauts S."/>
        </authorList>
    </citation>
    <scope>NUCLEOTIDE SEQUENCE</scope>
    <source>
        <strain evidence="6">London</strain>
    </source>
</reference>
<dbReference type="AlphaFoldDB" id="T1JVT5"/>
<evidence type="ECO:0000256" key="1">
    <source>
        <dbReference type="ARBA" id="ARBA00024205"/>
    </source>
</evidence>
<dbReference type="GO" id="GO:0006888">
    <property type="term" value="P:endoplasmic reticulum to Golgi vesicle-mediated transport"/>
    <property type="evidence" value="ECO:0007669"/>
    <property type="project" value="TreeGrafter"/>
</dbReference>
<dbReference type="Proteomes" id="UP000015104">
    <property type="component" value="Unassembled WGS sequence"/>
</dbReference>
<dbReference type="eggNOG" id="KOG4397">
    <property type="taxonomic scope" value="Eukaryota"/>
</dbReference>
<dbReference type="Pfam" id="PF25809">
    <property type="entry name" value="STEEP1"/>
    <property type="match status" value="1"/>
</dbReference>
<reference evidence="5" key="2">
    <citation type="submission" date="2015-06" db="UniProtKB">
        <authorList>
            <consortium name="EnsemblMetazoa"/>
        </authorList>
    </citation>
    <scope>IDENTIFICATION</scope>
</reference>
<dbReference type="InterPro" id="IPR029704">
    <property type="entry name" value="STEEP-like"/>
</dbReference>
<evidence type="ECO:0000256" key="3">
    <source>
        <dbReference type="SAM" id="MobiDB-lite"/>
    </source>
</evidence>
<dbReference type="OrthoDB" id="418131at2759"/>
<sequence length="216" mass="25249">MPKIVSRSIACTDSKNEEEYNEEKSLNVYYCLCGQMSLILDYNLDRLPLRTTDNARVIDGNKRVYKLHIAEKQTDDIVYIERDKGVEKQYRYYCKNCSLLIFYKHNPNSKILFVVQGALRYRPRDILTHIPAAQDKQKVTRRTRDMGKFGCVTVSTVDEEEEEIEAREVADSYAQNAKIIEKQLERTGKIKRKQETEEEPSLSRKSKPKGTLIDWN</sequence>
<feature type="domain" description="STEEP1" evidence="4">
    <location>
        <begin position="21"/>
        <end position="120"/>
    </location>
</feature>
<protein>
    <recommendedName>
        <fullName evidence="2">STING ER exit protein</fullName>
    </recommendedName>
</protein>
<feature type="region of interest" description="Disordered" evidence="3">
    <location>
        <begin position="185"/>
        <end position="216"/>
    </location>
</feature>
<dbReference type="GO" id="GO:0005737">
    <property type="term" value="C:cytoplasm"/>
    <property type="evidence" value="ECO:0007669"/>
    <property type="project" value="GOC"/>
</dbReference>
<dbReference type="InterPro" id="IPR057965">
    <property type="entry name" value="STEEP1_dom"/>
</dbReference>
<dbReference type="GO" id="GO:0090158">
    <property type="term" value="P:endoplasmic reticulum membrane organization"/>
    <property type="evidence" value="ECO:0007669"/>
    <property type="project" value="TreeGrafter"/>
</dbReference>
<name>T1JVT5_TETUR</name>
<dbReference type="PANTHER" id="PTHR46355">
    <property type="entry name" value="UPF0428 PROTEIN CXORF56"/>
    <property type="match status" value="1"/>
</dbReference>
<evidence type="ECO:0000259" key="4">
    <source>
        <dbReference type="Pfam" id="PF25809"/>
    </source>
</evidence>
<dbReference type="EnsemblMetazoa" id="tetur02g05740.1">
    <property type="protein sequence ID" value="tetur02g05740.1"/>
    <property type="gene ID" value="tetur02g05740"/>
</dbReference>
<proteinExistence type="inferred from homology"/>